<evidence type="ECO:0000256" key="12">
    <source>
        <dbReference type="ARBA" id="ARBA00022960"/>
    </source>
</evidence>
<evidence type="ECO:0000256" key="6">
    <source>
        <dbReference type="ARBA" id="ARBA00022475"/>
    </source>
</evidence>
<keyword evidence="15" id="KW-0961">Cell wall biogenesis/degradation</keyword>
<dbReference type="SUPFAM" id="SSF69189">
    <property type="entry name" value="Penicillin-binding protein associated domain"/>
    <property type="match status" value="1"/>
</dbReference>
<dbReference type="GO" id="GO:0006508">
    <property type="term" value="P:proteolysis"/>
    <property type="evidence" value="ECO:0007669"/>
    <property type="project" value="UniProtKB-KW"/>
</dbReference>
<feature type="binding site" evidence="19">
    <location>
        <position position="236"/>
    </location>
    <ligand>
        <name>substrate</name>
    </ligand>
</feature>
<comment type="caution">
    <text evidence="23">The sequence shown here is derived from an EMBL/GenBank/DDBJ whole genome shotgun (WGS) entry which is preliminary data.</text>
</comment>
<sequence>MTNIRTGFFIMIFTSVLFLLFITSINISAEEIPLSPKINAKAWILMDSSSGEILSEFNADKRLNPASLTKMMTSYVIGQKIKSGSIKYEDIVEIGKDAWSPSNHILQGSSLMFLKPGDKVSVYDLNKGIVIQSGNDACIALADYIEGSQETFVDLMNYYVKKLGLKNTHFMTVHGLDAKGQYSTARDMALIAQALIHDVPKEYALNKEKEFTFNKIRQINRNKLLWSHIIKVDGVKTGHTLGAGNNLVASAVDKNTRLISVILGAPNDNIRFRDSERLLIWGLNFFETITPVKSNMALVQQKVWFGNKNKVDVGINKDIAITVAKNEKKDIKMNLNFNSRILEAPITKNQIIGTIDFKINDKLIKHYPLMALDDIKKGNFFSRLIDFIIMKITSWFNIWF</sequence>
<evidence type="ECO:0000313" key="23">
    <source>
        <dbReference type="EMBL" id="PPI88744.1"/>
    </source>
</evidence>
<dbReference type="FunFam" id="3.40.710.10:FF:000001">
    <property type="entry name" value="D-alanyl-D-alanine serine-type carboxypeptidase"/>
    <property type="match status" value="1"/>
</dbReference>
<keyword evidence="21" id="KW-0812">Transmembrane</keyword>
<evidence type="ECO:0000256" key="16">
    <source>
        <dbReference type="ARBA" id="ARBA00034000"/>
    </source>
</evidence>
<keyword evidence="12" id="KW-0133">Cell shape</keyword>
<comment type="similarity">
    <text evidence="4 20">Belongs to the peptidase S11 family.</text>
</comment>
<evidence type="ECO:0000256" key="1">
    <source>
        <dbReference type="ARBA" id="ARBA00003217"/>
    </source>
</evidence>
<dbReference type="InterPro" id="IPR012907">
    <property type="entry name" value="Peptidase_S11_C"/>
</dbReference>
<evidence type="ECO:0000256" key="4">
    <source>
        <dbReference type="ARBA" id="ARBA00007164"/>
    </source>
</evidence>
<comment type="pathway">
    <text evidence="17">Glycan biosynthesis.</text>
</comment>
<organism evidence="23 24">
    <name type="scientific">Candidatus Pantoea edessiphila</name>
    <dbReference type="NCBI Taxonomy" id="2044610"/>
    <lineage>
        <taxon>Bacteria</taxon>
        <taxon>Pseudomonadati</taxon>
        <taxon>Pseudomonadota</taxon>
        <taxon>Gammaproteobacteria</taxon>
        <taxon>Enterobacterales</taxon>
        <taxon>Erwiniaceae</taxon>
        <taxon>Pantoea</taxon>
    </lineage>
</organism>
<keyword evidence="10" id="KW-0732">Signal</keyword>
<dbReference type="InterPro" id="IPR012338">
    <property type="entry name" value="Beta-lactam/transpept-like"/>
</dbReference>
<evidence type="ECO:0000256" key="8">
    <source>
        <dbReference type="ARBA" id="ARBA00022645"/>
    </source>
</evidence>
<evidence type="ECO:0000256" key="18">
    <source>
        <dbReference type="PIRSR" id="PIRSR618044-1"/>
    </source>
</evidence>
<feature type="active site" description="Proton acceptor" evidence="18">
    <location>
        <position position="67"/>
    </location>
</feature>
<evidence type="ECO:0000256" key="19">
    <source>
        <dbReference type="PIRSR" id="PIRSR618044-2"/>
    </source>
</evidence>
<dbReference type="PANTHER" id="PTHR21581">
    <property type="entry name" value="D-ALANYL-D-ALANINE CARBOXYPEPTIDASE"/>
    <property type="match status" value="1"/>
</dbReference>
<dbReference type="PANTHER" id="PTHR21581:SF6">
    <property type="entry name" value="TRAFFICKING PROTEIN PARTICLE COMPLEX SUBUNIT 12"/>
    <property type="match status" value="1"/>
</dbReference>
<evidence type="ECO:0000256" key="20">
    <source>
        <dbReference type="RuleBase" id="RU004016"/>
    </source>
</evidence>
<evidence type="ECO:0000256" key="14">
    <source>
        <dbReference type="ARBA" id="ARBA00023136"/>
    </source>
</evidence>
<dbReference type="OrthoDB" id="9795979at2"/>
<comment type="catalytic activity">
    <reaction evidence="16">
        <text>Preferential cleavage: (Ac)2-L-Lys-D-Ala-|-D-Ala. Also transpeptidation of peptidyl-alanyl moieties that are N-acyl substituents of D-alanine.</text>
        <dbReference type="EC" id="3.4.16.4"/>
    </reaction>
</comment>
<evidence type="ECO:0000256" key="9">
    <source>
        <dbReference type="ARBA" id="ARBA00022670"/>
    </source>
</evidence>
<dbReference type="GO" id="GO:0008658">
    <property type="term" value="F:penicillin binding"/>
    <property type="evidence" value="ECO:0007669"/>
    <property type="project" value="UniProtKB-ARBA"/>
</dbReference>
<evidence type="ECO:0000256" key="2">
    <source>
        <dbReference type="ARBA" id="ARBA00004417"/>
    </source>
</evidence>
<name>A0A2P5T2B8_9GAMM</name>
<keyword evidence="21" id="KW-1133">Transmembrane helix</keyword>
<evidence type="ECO:0000256" key="3">
    <source>
        <dbReference type="ARBA" id="ARBA00004752"/>
    </source>
</evidence>
<dbReference type="GO" id="GO:0008360">
    <property type="term" value="P:regulation of cell shape"/>
    <property type="evidence" value="ECO:0007669"/>
    <property type="project" value="UniProtKB-KW"/>
</dbReference>
<dbReference type="UniPathway" id="UPA00219"/>
<feature type="active site" description="Proton acceptor" evidence="18">
    <location>
        <position position="70"/>
    </location>
</feature>
<evidence type="ECO:0000256" key="15">
    <source>
        <dbReference type="ARBA" id="ARBA00023316"/>
    </source>
</evidence>
<keyword evidence="6" id="KW-1003">Cell membrane</keyword>
<evidence type="ECO:0000256" key="13">
    <source>
        <dbReference type="ARBA" id="ARBA00022984"/>
    </source>
</evidence>
<dbReference type="InterPro" id="IPR037167">
    <property type="entry name" value="Peptidase_S11_C_sf"/>
</dbReference>
<evidence type="ECO:0000256" key="5">
    <source>
        <dbReference type="ARBA" id="ARBA00012448"/>
    </source>
</evidence>
<comment type="pathway">
    <text evidence="3">Cell wall biogenesis; peptidoglycan biosynthesis.</text>
</comment>
<dbReference type="EMBL" id="PDKR01000001">
    <property type="protein sequence ID" value="PPI88744.1"/>
    <property type="molecule type" value="Genomic_DNA"/>
</dbReference>
<keyword evidence="14 21" id="KW-0472">Membrane</keyword>
<evidence type="ECO:0000256" key="21">
    <source>
        <dbReference type="SAM" id="Phobius"/>
    </source>
</evidence>
<dbReference type="AlphaFoldDB" id="A0A2P5T2B8"/>
<dbReference type="EC" id="3.4.16.4" evidence="5"/>
<dbReference type="SMART" id="SM00936">
    <property type="entry name" value="PBP5_C"/>
    <property type="match status" value="1"/>
</dbReference>
<dbReference type="Gene3D" id="2.60.410.10">
    <property type="entry name" value="D-Ala-D-Ala carboxypeptidase, C-terminal domain"/>
    <property type="match status" value="1"/>
</dbReference>
<dbReference type="GO" id="GO:0071555">
    <property type="term" value="P:cell wall organization"/>
    <property type="evidence" value="ECO:0007669"/>
    <property type="project" value="UniProtKB-KW"/>
</dbReference>
<feature type="transmembrane region" description="Helical" evidence="21">
    <location>
        <begin position="7"/>
        <end position="27"/>
    </location>
</feature>
<evidence type="ECO:0000256" key="11">
    <source>
        <dbReference type="ARBA" id="ARBA00022801"/>
    </source>
</evidence>
<keyword evidence="9" id="KW-0645">Protease</keyword>
<gene>
    <name evidence="23" type="ORF">CRV09_00290</name>
</gene>
<dbReference type="Gene3D" id="3.40.710.10">
    <property type="entry name" value="DD-peptidase/beta-lactamase superfamily"/>
    <property type="match status" value="1"/>
</dbReference>
<evidence type="ECO:0000259" key="22">
    <source>
        <dbReference type="SMART" id="SM00936"/>
    </source>
</evidence>
<keyword evidence="11 23" id="KW-0378">Hydrolase</keyword>
<dbReference type="GO" id="GO:0009002">
    <property type="term" value="F:serine-type D-Ala-D-Ala carboxypeptidase activity"/>
    <property type="evidence" value="ECO:0007669"/>
    <property type="project" value="UniProtKB-EC"/>
</dbReference>
<dbReference type="GO" id="GO:0005886">
    <property type="term" value="C:plasma membrane"/>
    <property type="evidence" value="ECO:0007669"/>
    <property type="project" value="UniProtKB-SubCell"/>
</dbReference>
<reference evidence="23 24" key="1">
    <citation type="journal article" date="2018" name="Genome Biol. Evol.">
        <title>Cladogenesis and Genomic Streamlining in Extracellular Endosymbionts of Tropical Stink Bugs.</title>
        <authorList>
            <person name="Otero-Bravo A."/>
            <person name="Goffredi S."/>
            <person name="Sabree Z.L."/>
        </authorList>
    </citation>
    <scope>NUCLEOTIDE SEQUENCE [LARGE SCALE GENOMIC DNA]</scope>
    <source>
        <strain evidence="23 24">SoEO</strain>
    </source>
</reference>
<evidence type="ECO:0000256" key="10">
    <source>
        <dbReference type="ARBA" id="ARBA00022729"/>
    </source>
</evidence>
<protein>
    <recommendedName>
        <fullName evidence="5">serine-type D-Ala-D-Ala carboxypeptidase</fullName>
        <ecNumber evidence="5">3.4.16.4</ecNumber>
    </recommendedName>
</protein>
<comment type="function">
    <text evidence="1">Removes C-terminal D-alanyl residues from sugar-peptide cell wall precursors.</text>
</comment>
<dbReference type="PRINTS" id="PR00725">
    <property type="entry name" value="DADACBPTASE1"/>
</dbReference>
<keyword evidence="13" id="KW-0573">Peptidoglycan synthesis</keyword>
<dbReference type="Pfam" id="PF00768">
    <property type="entry name" value="Peptidase_S11"/>
    <property type="match status" value="1"/>
</dbReference>
<keyword evidence="7" id="KW-0997">Cell inner membrane</keyword>
<evidence type="ECO:0000256" key="7">
    <source>
        <dbReference type="ARBA" id="ARBA00022519"/>
    </source>
</evidence>
<dbReference type="InterPro" id="IPR001967">
    <property type="entry name" value="Peptidase_S11_N"/>
</dbReference>
<evidence type="ECO:0000313" key="24">
    <source>
        <dbReference type="Proteomes" id="UP000295937"/>
    </source>
</evidence>
<dbReference type="Pfam" id="PF07943">
    <property type="entry name" value="PBP5_C"/>
    <property type="match status" value="1"/>
</dbReference>
<keyword evidence="8 23" id="KW-0121">Carboxypeptidase</keyword>
<dbReference type="InterPro" id="IPR015956">
    <property type="entry name" value="Peniciliin-bd_prot_C_sf"/>
</dbReference>
<accession>A0A2P5T2B8</accession>
<dbReference type="SUPFAM" id="SSF56601">
    <property type="entry name" value="beta-lactamase/transpeptidase-like"/>
    <property type="match status" value="1"/>
</dbReference>
<feature type="domain" description="Peptidase S11 D-Ala-D-Ala carboxypeptidase A C-terminal" evidence="22">
    <location>
        <begin position="286"/>
        <end position="377"/>
    </location>
</feature>
<dbReference type="GO" id="GO:0009252">
    <property type="term" value="P:peptidoglycan biosynthetic process"/>
    <property type="evidence" value="ECO:0007669"/>
    <property type="project" value="UniProtKB-UniPathway"/>
</dbReference>
<dbReference type="InterPro" id="IPR018044">
    <property type="entry name" value="Peptidase_S11"/>
</dbReference>
<dbReference type="Proteomes" id="UP000295937">
    <property type="component" value="Unassembled WGS sequence"/>
</dbReference>
<proteinExistence type="inferred from homology"/>
<feature type="active site" evidence="18">
    <location>
        <position position="133"/>
    </location>
</feature>
<comment type="subcellular location">
    <subcellularLocation>
        <location evidence="2">Cell inner membrane</location>
        <topology evidence="2">Peripheral membrane protein</topology>
    </subcellularLocation>
</comment>
<dbReference type="RefSeq" id="WP_136132171.1">
    <property type="nucleotide sequence ID" value="NZ_PDKR01000001.1"/>
</dbReference>
<evidence type="ECO:0000256" key="17">
    <source>
        <dbReference type="ARBA" id="ARBA00060592"/>
    </source>
</evidence>